<feature type="domain" description="ABC3 transporter permease C-terminal" evidence="8">
    <location>
        <begin position="745"/>
        <end position="859"/>
    </location>
</feature>
<dbReference type="InterPro" id="IPR025857">
    <property type="entry name" value="MacB_PCD"/>
</dbReference>
<feature type="transmembrane region" description="Helical" evidence="7">
    <location>
        <begin position="310"/>
        <end position="335"/>
    </location>
</feature>
<evidence type="ECO:0000313" key="11">
    <source>
        <dbReference type="Proteomes" id="UP000308181"/>
    </source>
</evidence>
<keyword evidence="3 7" id="KW-0812">Transmembrane</keyword>
<evidence type="ECO:0000256" key="4">
    <source>
        <dbReference type="ARBA" id="ARBA00022989"/>
    </source>
</evidence>
<dbReference type="RefSeq" id="WP_136824364.1">
    <property type="nucleotide sequence ID" value="NZ_SWBP01000001.1"/>
</dbReference>
<dbReference type="EMBL" id="SWBP01000001">
    <property type="protein sequence ID" value="TKC00155.1"/>
    <property type="molecule type" value="Genomic_DNA"/>
</dbReference>
<evidence type="ECO:0000313" key="10">
    <source>
        <dbReference type="EMBL" id="TKC00155.1"/>
    </source>
</evidence>
<keyword evidence="5 7" id="KW-0472">Membrane</keyword>
<keyword evidence="11" id="KW-1185">Reference proteome</keyword>
<dbReference type="PANTHER" id="PTHR30287">
    <property type="entry name" value="MEMBRANE COMPONENT OF PREDICTED ABC SUPERFAMILY METABOLITE UPTAKE TRANSPORTER"/>
    <property type="match status" value="1"/>
</dbReference>
<accession>A0A4U1C4H9</accession>
<feature type="transmembrane region" description="Helical" evidence="7">
    <location>
        <begin position="33"/>
        <end position="53"/>
    </location>
</feature>
<evidence type="ECO:0000256" key="6">
    <source>
        <dbReference type="SAM" id="MobiDB-lite"/>
    </source>
</evidence>
<evidence type="ECO:0000256" key="7">
    <source>
        <dbReference type="SAM" id="Phobius"/>
    </source>
</evidence>
<evidence type="ECO:0000256" key="5">
    <source>
        <dbReference type="ARBA" id="ARBA00023136"/>
    </source>
</evidence>
<dbReference type="OrthoDB" id="9775544at2"/>
<feature type="domain" description="MacB-like periplasmic core" evidence="9">
    <location>
        <begin position="34"/>
        <end position="235"/>
    </location>
</feature>
<comment type="caution">
    <text evidence="10">The sequence shown here is derived from an EMBL/GenBank/DDBJ whole genome shotgun (WGS) entry which is preliminary data.</text>
</comment>
<feature type="domain" description="ABC3 transporter permease C-terminal" evidence="8">
    <location>
        <begin position="268"/>
        <end position="387"/>
    </location>
</feature>
<feature type="region of interest" description="Disordered" evidence="6">
    <location>
        <begin position="570"/>
        <end position="596"/>
    </location>
</feature>
<organism evidence="10 11">
    <name type="scientific">Pedobacter cryophilus</name>
    <dbReference type="NCBI Taxonomy" id="2571271"/>
    <lineage>
        <taxon>Bacteria</taxon>
        <taxon>Pseudomonadati</taxon>
        <taxon>Bacteroidota</taxon>
        <taxon>Sphingobacteriia</taxon>
        <taxon>Sphingobacteriales</taxon>
        <taxon>Sphingobacteriaceae</taxon>
        <taxon>Pedobacter</taxon>
    </lineage>
</organism>
<feature type="transmembrane region" description="Helical" evidence="7">
    <location>
        <begin position="741"/>
        <end position="765"/>
    </location>
</feature>
<protein>
    <submittedName>
        <fullName evidence="10">FtsX-like permease family protein</fullName>
    </submittedName>
</protein>
<comment type="subcellular location">
    <subcellularLocation>
        <location evidence="1">Cell membrane</location>
        <topology evidence="1">Multi-pass membrane protein</topology>
    </subcellularLocation>
</comment>
<dbReference type="Proteomes" id="UP000308181">
    <property type="component" value="Unassembled WGS sequence"/>
</dbReference>
<feature type="transmembrane region" description="Helical" evidence="7">
    <location>
        <begin position="431"/>
        <end position="456"/>
    </location>
</feature>
<dbReference type="GO" id="GO:0005886">
    <property type="term" value="C:plasma membrane"/>
    <property type="evidence" value="ECO:0007669"/>
    <property type="project" value="UniProtKB-SubCell"/>
</dbReference>
<feature type="transmembrane region" description="Helical" evidence="7">
    <location>
        <begin position="786"/>
        <end position="809"/>
    </location>
</feature>
<gene>
    <name evidence="10" type="ORF">FA046_00280</name>
</gene>
<dbReference type="InterPro" id="IPR003838">
    <property type="entry name" value="ABC3_permease_C"/>
</dbReference>
<evidence type="ECO:0000256" key="2">
    <source>
        <dbReference type="ARBA" id="ARBA00022475"/>
    </source>
</evidence>
<dbReference type="AlphaFoldDB" id="A0A4U1C4H9"/>
<evidence type="ECO:0000256" key="1">
    <source>
        <dbReference type="ARBA" id="ARBA00004651"/>
    </source>
</evidence>
<proteinExistence type="predicted"/>
<keyword evidence="2" id="KW-1003">Cell membrane</keyword>
<feature type="transmembrane region" description="Helical" evidence="7">
    <location>
        <begin position="483"/>
        <end position="506"/>
    </location>
</feature>
<feature type="transmembrane region" description="Helical" evidence="7">
    <location>
        <begin position="265"/>
        <end position="289"/>
    </location>
</feature>
<reference evidence="10 11" key="1">
    <citation type="submission" date="2019-04" db="EMBL/GenBank/DDBJ databases">
        <title>Pedobacter sp. AR-3-17 sp. nov., isolated from Arctic soil.</title>
        <authorList>
            <person name="Dahal R.H."/>
            <person name="Kim D.-U."/>
        </authorList>
    </citation>
    <scope>NUCLEOTIDE SEQUENCE [LARGE SCALE GENOMIC DNA]</scope>
    <source>
        <strain evidence="10 11">AR-3-17</strain>
    </source>
</reference>
<evidence type="ECO:0000259" key="9">
    <source>
        <dbReference type="Pfam" id="PF12704"/>
    </source>
</evidence>
<feature type="transmembrane region" description="Helical" evidence="7">
    <location>
        <begin position="407"/>
        <end position="425"/>
    </location>
</feature>
<feature type="compositionally biased region" description="Basic and acidic residues" evidence="6">
    <location>
        <begin position="579"/>
        <end position="588"/>
    </location>
</feature>
<dbReference type="InterPro" id="IPR038766">
    <property type="entry name" value="Membrane_comp_ABC_pdt"/>
</dbReference>
<keyword evidence="4 7" id="KW-1133">Transmembrane helix</keyword>
<evidence type="ECO:0000259" key="8">
    <source>
        <dbReference type="Pfam" id="PF02687"/>
    </source>
</evidence>
<dbReference type="Pfam" id="PF12704">
    <property type="entry name" value="MacB_PCD"/>
    <property type="match status" value="1"/>
</dbReference>
<dbReference type="PANTHER" id="PTHR30287:SF1">
    <property type="entry name" value="INNER MEMBRANE PROTEIN"/>
    <property type="match status" value="1"/>
</dbReference>
<sequence length="867" mass="96265">MPQENQLLKQSSVSFGWLVKMAWRDSRKNRSRLFLFISSIILGIAALVAVYSFRDNLTRDIDDQAKILAGADLTLESRKPADQKMIDTMGIEQSAERNFASMLYFVKSEASRLVQIRALEGNYPYYGNIETTPTQAAKDFKKGRKALVDKTLMLQFNAKVGDSIKVGALKFKIEGILDKAPNQTGISASVAPIVYIPLQYLPQTGLTKIGSRIQYKYYIKYSDKTNVDKLVKDLQPVFEKQNLDYETVSSKKENTGRSFRDVNRFLALAGFIALLLGCIGVGSAIHVYIGEKLSAIATLRCLGLKAKQAFFIYLIQIVFIGLIGAIAGSALGTLIQFALPAVLKDFIPVQITMQISWMAILQGVTLGIIISVLFALPSLLSVRRISPLNALRASFESHKETADPLKWLVYFFILLFVFVFTYLQMSGWLEALVFTGSVVFAFLLLFGVSKLLMWLVKKIIPNSLSYLWRQGFANLYRPNNQTLMLTVSIGLSTAFICTLFFVQGILINRVTLSSGENQPNMVLFDIQNSQKDAIANLARSYSLPVMNQVPIVTVRIEEINGKTAADLAKADSLSSAKPNNRETKRENQNEPSQRAFSGELRVTFQDSLTDAETLVKGKWIGEVKAPENIVYVSLEENYANRIKVDVGDKITFNVQGMMIPTIVGSLREVNWSRMQTNFRVVFPKGVLEDAPQFNVLMTKVPNSQISAKFQGAVVRSFPNVSVIDLDLILKVLDELLTKIGFVIRFMAAFSMATGWIVLISAVITSKSQRLRESVLLRTLGASRKQILTITALEYLFLGALAAGAGMILALGGSWALAVFSFESSFAPPILPIFILFISVVALVVFTGVFSSRKVLNQPPLEVLRRDS</sequence>
<name>A0A4U1C4H9_9SPHI</name>
<dbReference type="Pfam" id="PF02687">
    <property type="entry name" value="FtsX"/>
    <property type="match status" value="2"/>
</dbReference>
<feature type="transmembrane region" description="Helical" evidence="7">
    <location>
        <begin position="829"/>
        <end position="849"/>
    </location>
</feature>
<feature type="transmembrane region" description="Helical" evidence="7">
    <location>
        <begin position="355"/>
        <end position="376"/>
    </location>
</feature>
<evidence type="ECO:0000256" key="3">
    <source>
        <dbReference type="ARBA" id="ARBA00022692"/>
    </source>
</evidence>